<sequence>MMSSHKKTSVSETITVIDDDLSILHEDSDIEFIKTAYEPEIGDISGFPKAPMFINELLPTHLVNSFLIKRIPKRDSFDTEAIPKAIRSMLIDFPNILKISFNKLRQYQNTCQIHFDRRLTVEEQFDLTKKTATWILNPKNLFGDFVPSQVLIEAVRNKESLKHSANLVKCSDSTPTTSSSFSVFADMKTPKKTKKKKKSLKHRHNAAAERSNKILTKAEKSWNRASHRDRRLPVEAHYRAFKRIGQDVHAQLVNKKKALEQADV</sequence>
<reference evidence="1 2" key="1">
    <citation type="journal article" date="2015" name="Genome Biol.">
        <title>Comparative genomics of Steinernema reveals deeply conserved gene regulatory networks.</title>
        <authorList>
            <person name="Dillman A.R."/>
            <person name="Macchietto M."/>
            <person name="Porter C.F."/>
            <person name="Rogers A."/>
            <person name="Williams B."/>
            <person name="Antoshechkin I."/>
            <person name="Lee M.M."/>
            <person name="Goodwin Z."/>
            <person name="Lu X."/>
            <person name="Lewis E.E."/>
            <person name="Goodrich-Blair H."/>
            <person name="Stock S.P."/>
            <person name="Adams B.J."/>
            <person name="Sternberg P.W."/>
            <person name="Mortazavi A."/>
        </authorList>
    </citation>
    <scope>NUCLEOTIDE SEQUENCE [LARGE SCALE GENOMIC DNA]</scope>
    <source>
        <strain evidence="1 2">ALL</strain>
    </source>
</reference>
<dbReference type="Proteomes" id="UP000298663">
    <property type="component" value="Unassembled WGS sequence"/>
</dbReference>
<organism evidence="1 2">
    <name type="scientific">Steinernema carpocapsae</name>
    <name type="common">Entomopathogenic nematode</name>
    <dbReference type="NCBI Taxonomy" id="34508"/>
    <lineage>
        <taxon>Eukaryota</taxon>
        <taxon>Metazoa</taxon>
        <taxon>Ecdysozoa</taxon>
        <taxon>Nematoda</taxon>
        <taxon>Chromadorea</taxon>
        <taxon>Rhabditida</taxon>
        <taxon>Tylenchina</taxon>
        <taxon>Panagrolaimomorpha</taxon>
        <taxon>Strongyloidoidea</taxon>
        <taxon>Steinernematidae</taxon>
        <taxon>Steinernema</taxon>
    </lineage>
</organism>
<keyword evidence="2" id="KW-1185">Reference proteome</keyword>
<name>A0A4U5MIT9_STECR</name>
<reference evidence="1 2" key="2">
    <citation type="journal article" date="2019" name="G3 (Bethesda)">
        <title>Hybrid Assembly of the Genome of the Entomopathogenic Nematode Steinernema carpocapsae Identifies the X-Chromosome.</title>
        <authorList>
            <person name="Serra L."/>
            <person name="Macchietto M."/>
            <person name="Macias-Munoz A."/>
            <person name="McGill C.J."/>
            <person name="Rodriguez I.M."/>
            <person name="Rodriguez B."/>
            <person name="Murad R."/>
            <person name="Mortazavi A."/>
        </authorList>
    </citation>
    <scope>NUCLEOTIDE SEQUENCE [LARGE SCALE GENOMIC DNA]</scope>
    <source>
        <strain evidence="1 2">ALL</strain>
    </source>
</reference>
<accession>A0A4U5MIT9</accession>
<dbReference type="EMBL" id="AZBU02000007">
    <property type="protein sequence ID" value="TKR69286.1"/>
    <property type="molecule type" value="Genomic_DNA"/>
</dbReference>
<evidence type="ECO:0000313" key="1">
    <source>
        <dbReference type="EMBL" id="TKR69286.1"/>
    </source>
</evidence>
<evidence type="ECO:0000313" key="2">
    <source>
        <dbReference type="Proteomes" id="UP000298663"/>
    </source>
</evidence>
<proteinExistence type="predicted"/>
<gene>
    <name evidence="1" type="ORF">L596_021464</name>
</gene>
<comment type="caution">
    <text evidence="1">The sequence shown here is derived from an EMBL/GenBank/DDBJ whole genome shotgun (WGS) entry which is preliminary data.</text>
</comment>
<dbReference type="AlphaFoldDB" id="A0A4U5MIT9"/>
<protein>
    <submittedName>
        <fullName evidence="1">Uncharacterized protein</fullName>
    </submittedName>
</protein>